<dbReference type="GeneTree" id="ENSGT00640000091554"/>
<dbReference type="InterPro" id="IPR052054">
    <property type="entry name" value="Oxidative_DNA_repair_enzyme"/>
</dbReference>
<dbReference type="OMA" id="GYRAPYM"/>
<keyword evidence="5" id="KW-0378">Hydrolase</keyword>
<keyword evidence="6" id="KW-0234">DNA repair</keyword>
<dbReference type="SUPFAM" id="SSF48150">
    <property type="entry name" value="DNA-glycosylase"/>
    <property type="match status" value="1"/>
</dbReference>
<dbReference type="Gene3D" id="1.10.1670.10">
    <property type="entry name" value="Helix-hairpin-Helix base-excision DNA repair enzymes (C-terminal)"/>
    <property type="match status" value="1"/>
</dbReference>
<dbReference type="GO" id="GO:0003684">
    <property type="term" value="F:damaged DNA binding"/>
    <property type="evidence" value="ECO:0007669"/>
    <property type="project" value="InterPro"/>
</dbReference>
<dbReference type="FunFam" id="1.10.340.30:FF:000012">
    <property type="entry name" value="N-glycosylase/DNA lyase"/>
    <property type="match status" value="1"/>
</dbReference>
<evidence type="ECO:0000256" key="10">
    <source>
        <dbReference type="ARBA" id="ARBA00023295"/>
    </source>
</evidence>
<dbReference type="EMBL" id="EAAA01002910">
    <property type="status" value="NOT_ANNOTATED_CDS"/>
    <property type="molecule type" value="Genomic_DNA"/>
</dbReference>
<dbReference type="FunCoup" id="F6TL19">
    <property type="interactions" value="146"/>
</dbReference>
<reference evidence="14" key="3">
    <citation type="submission" date="2025-08" db="UniProtKB">
        <authorList>
            <consortium name="Ensembl"/>
        </authorList>
    </citation>
    <scope>IDENTIFICATION</scope>
</reference>
<dbReference type="GO" id="GO:0034039">
    <property type="term" value="F:8-oxo-7,8-dihydroguanine DNA N-glycosylase activity"/>
    <property type="evidence" value="ECO:0000318"/>
    <property type="project" value="GO_Central"/>
</dbReference>
<comment type="subcellular location">
    <subcellularLocation>
        <location evidence="1">Nucleus</location>
    </subcellularLocation>
</comment>
<organism evidence="14 15">
    <name type="scientific">Ciona intestinalis</name>
    <name type="common">Transparent sea squirt</name>
    <name type="synonym">Ascidia intestinalis</name>
    <dbReference type="NCBI Taxonomy" id="7719"/>
    <lineage>
        <taxon>Eukaryota</taxon>
        <taxon>Metazoa</taxon>
        <taxon>Chordata</taxon>
        <taxon>Tunicata</taxon>
        <taxon>Ascidiacea</taxon>
        <taxon>Phlebobranchia</taxon>
        <taxon>Cionidae</taxon>
        <taxon>Ciona</taxon>
    </lineage>
</organism>
<dbReference type="Pfam" id="PF07934">
    <property type="entry name" value="OGG_N"/>
    <property type="match status" value="1"/>
</dbReference>
<keyword evidence="9" id="KW-0511">Multifunctional enzyme</keyword>
<evidence type="ECO:0000256" key="9">
    <source>
        <dbReference type="ARBA" id="ARBA00023268"/>
    </source>
</evidence>
<comment type="similarity">
    <text evidence="2">Belongs to the type-1 OGG1 family.</text>
</comment>
<name>F6TL19_CIOIN</name>
<evidence type="ECO:0000256" key="7">
    <source>
        <dbReference type="ARBA" id="ARBA00023239"/>
    </source>
</evidence>
<dbReference type="SMART" id="SM00478">
    <property type="entry name" value="ENDO3c"/>
    <property type="match status" value="1"/>
</dbReference>
<keyword evidence="7" id="KW-0456">Lyase</keyword>
<evidence type="ECO:0000256" key="2">
    <source>
        <dbReference type="ARBA" id="ARBA00010679"/>
    </source>
</evidence>
<dbReference type="GO" id="GO:0006289">
    <property type="term" value="P:nucleotide-excision repair"/>
    <property type="evidence" value="ECO:0007669"/>
    <property type="project" value="InterPro"/>
</dbReference>
<reference evidence="14" key="4">
    <citation type="submission" date="2025-09" db="UniProtKB">
        <authorList>
            <consortium name="Ensembl"/>
        </authorList>
    </citation>
    <scope>IDENTIFICATION</scope>
</reference>
<accession>F6TL19</accession>
<dbReference type="InParanoid" id="F6TL19"/>
<dbReference type="AlphaFoldDB" id="F6TL19"/>
<dbReference type="InterPro" id="IPR012904">
    <property type="entry name" value="OGG_N"/>
</dbReference>
<keyword evidence="8" id="KW-0539">Nucleus</keyword>
<evidence type="ECO:0000256" key="5">
    <source>
        <dbReference type="ARBA" id="ARBA00022801"/>
    </source>
</evidence>
<evidence type="ECO:0000256" key="3">
    <source>
        <dbReference type="ARBA" id="ARBA00012720"/>
    </source>
</evidence>
<dbReference type="Proteomes" id="UP000008144">
    <property type="component" value="Chromosome 9"/>
</dbReference>
<dbReference type="Gene3D" id="3.30.310.40">
    <property type="match status" value="1"/>
</dbReference>
<keyword evidence="15" id="KW-1185">Reference proteome</keyword>
<feature type="domain" description="HhH-GPD" evidence="13">
    <location>
        <begin position="176"/>
        <end position="342"/>
    </location>
</feature>
<keyword evidence="4" id="KW-0227">DNA damage</keyword>
<dbReference type="GO" id="GO:0005634">
    <property type="term" value="C:nucleus"/>
    <property type="evidence" value="ECO:0000318"/>
    <property type="project" value="GO_Central"/>
</dbReference>
<dbReference type="STRING" id="7719.ENSCINP00000021491"/>
<comment type="catalytic activity">
    <reaction evidence="11">
        <text>2'-deoxyribonucleotide-(2'-deoxyribose 5'-phosphate)-2'-deoxyribonucleotide-DNA = a 3'-end 2'-deoxyribonucleotide-(2,3-dehydro-2,3-deoxyribose 5'-phosphate)-DNA + a 5'-end 5'-phospho-2'-deoxyribonucleoside-DNA + H(+)</text>
        <dbReference type="Rhea" id="RHEA:66592"/>
        <dbReference type="Rhea" id="RHEA-COMP:13180"/>
        <dbReference type="Rhea" id="RHEA-COMP:16897"/>
        <dbReference type="Rhea" id="RHEA-COMP:17067"/>
        <dbReference type="ChEBI" id="CHEBI:15378"/>
        <dbReference type="ChEBI" id="CHEBI:136412"/>
        <dbReference type="ChEBI" id="CHEBI:157695"/>
        <dbReference type="ChEBI" id="CHEBI:167181"/>
        <dbReference type="EC" id="4.2.99.18"/>
    </reaction>
</comment>
<evidence type="ECO:0000256" key="8">
    <source>
        <dbReference type="ARBA" id="ARBA00023242"/>
    </source>
</evidence>
<dbReference type="HOGENOM" id="CLU_027543_1_1_1"/>
<proteinExistence type="inferred from homology"/>
<dbReference type="Gene3D" id="1.10.340.30">
    <property type="entry name" value="Hypothetical protein, domain 2"/>
    <property type="match status" value="1"/>
</dbReference>
<dbReference type="PANTHER" id="PTHR10242">
    <property type="entry name" value="8-OXOGUANINE DNA GLYCOSYLASE"/>
    <property type="match status" value="1"/>
</dbReference>
<protein>
    <recommendedName>
        <fullName evidence="12">N-glycosylase/DNA lyase</fullName>
        <ecNumber evidence="3">4.2.99.18</ecNumber>
    </recommendedName>
</protein>
<dbReference type="InterPro" id="IPR023170">
    <property type="entry name" value="HhH_base_excis_C"/>
</dbReference>
<evidence type="ECO:0000256" key="6">
    <source>
        <dbReference type="ARBA" id="ARBA00023204"/>
    </source>
</evidence>
<dbReference type="PANTHER" id="PTHR10242:SF2">
    <property type="entry name" value="N-GLYCOSYLASE_DNA LYASE"/>
    <property type="match status" value="1"/>
</dbReference>
<dbReference type="GO" id="GO:0006285">
    <property type="term" value="P:base-excision repair, AP site formation"/>
    <property type="evidence" value="ECO:0000318"/>
    <property type="project" value="GO_Central"/>
</dbReference>
<evidence type="ECO:0000256" key="11">
    <source>
        <dbReference type="ARBA" id="ARBA00044632"/>
    </source>
</evidence>
<reference evidence="15" key="1">
    <citation type="journal article" date="2002" name="Science">
        <title>The draft genome of Ciona intestinalis: insights into chordate and vertebrate origins.</title>
        <authorList>
            <person name="Dehal P."/>
            <person name="Satou Y."/>
            <person name="Campbell R.K."/>
            <person name="Chapman J."/>
            <person name="Degnan B."/>
            <person name="De Tomaso A."/>
            <person name="Davidson B."/>
            <person name="Di Gregorio A."/>
            <person name="Gelpke M."/>
            <person name="Goodstein D.M."/>
            <person name="Harafuji N."/>
            <person name="Hastings K.E."/>
            <person name="Ho I."/>
            <person name="Hotta K."/>
            <person name="Huang W."/>
            <person name="Kawashima T."/>
            <person name="Lemaire P."/>
            <person name="Martinez D."/>
            <person name="Meinertzhagen I.A."/>
            <person name="Necula S."/>
            <person name="Nonaka M."/>
            <person name="Putnam N."/>
            <person name="Rash S."/>
            <person name="Saiga H."/>
            <person name="Satake M."/>
            <person name="Terry A."/>
            <person name="Yamada L."/>
            <person name="Wang H.G."/>
            <person name="Awazu S."/>
            <person name="Azumi K."/>
            <person name="Boore J."/>
            <person name="Branno M."/>
            <person name="Chin-Bow S."/>
            <person name="DeSantis R."/>
            <person name="Doyle S."/>
            <person name="Francino P."/>
            <person name="Keys D.N."/>
            <person name="Haga S."/>
            <person name="Hayashi H."/>
            <person name="Hino K."/>
            <person name="Imai K.S."/>
            <person name="Inaba K."/>
            <person name="Kano S."/>
            <person name="Kobayashi K."/>
            <person name="Kobayashi M."/>
            <person name="Lee B.I."/>
            <person name="Makabe K.W."/>
            <person name="Manohar C."/>
            <person name="Matassi G."/>
            <person name="Medina M."/>
            <person name="Mochizuki Y."/>
            <person name="Mount S."/>
            <person name="Morishita T."/>
            <person name="Miura S."/>
            <person name="Nakayama A."/>
            <person name="Nishizaka S."/>
            <person name="Nomoto H."/>
            <person name="Ohta F."/>
            <person name="Oishi K."/>
            <person name="Rigoutsos I."/>
            <person name="Sano M."/>
            <person name="Sasaki A."/>
            <person name="Sasakura Y."/>
            <person name="Shoguchi E."/>
            <person name="Shin-i T."/>
            <person name="Spagnuolo A."/>
            <person name="Stainier D."/>
            <person name="Suzuki M.M."/>
            <person name="Tassy O."/>
            <person name="Takatori N."/>
            <person name="Tokuoka M."/>
            <person name="Yagi K."/>
            <person name="Yoshizaki F."/>
            <person name="Wada S."/>
            <person name="Zhang C."/>
            <person name="Hyatt P.D."/>
            <person name="Larimer F."/>
            <person name="Detter C."/>
            <person name="Doggett N."/>
            <person name="Glavina T."/>
            <person name="Hawkins T."/>
            <person name="Richardson P."/>
            <person name="Lucas S."/>
            <person name="Kohara Y."/>
            <person name="Levine M."/>
            <person name="Satoh N."/>
            <person name="Rokhsar D.S."/>
        </authorList>
    </citation>
    <scope>NUCLEOTIDE SEQUENCE [LARGE SCALE GENOMIC DNA]</scope>
</reference>
<dbReference type="Ensembl" id="ENSCINT00000021491.3">
    <property type="protein sequence ID" value="ENSCINP00000021491.3"/>
    <property type="gene ID" value="ENSCING00000010918.3"/>
</dbReference>
<dbReference type="InterPro" id="IPR003265">
    <property type="entry name" value="HhH-GPD_domain"/>
</dbReference>
<reference evidence="14" key="2">
    <citation type="journal article" date="2008" name="Genome Biol.">
        <title>Improved genome assembly and evidence-based global gene model set for the chordate Ciona intestinalis: new insight into intron and operon populations.</title>
        <authorList>
            <person name="Satou Y."/>
            <person name="Mineta K."/>
            <person name="Ogasawara M."/>
            <person name="Sasakura Y."/>
            <person name="Shoguchi E."/>
            <person name="Ueno K."/>
            <person name="Yamada L."/>
            <person name="Matsumoto J."/>
            <person name="Wasserscheid J."/>
            <person name="Dewar K."/>
            <person name="Wiley G.B."/>
            <person name="Macmil S.L."/>
            <person name="Roe B.A."/>
            <person name="Zeller R.W."/>
            <person name="Hastings K.E."/>
            <person name="Lemaire P."/>
            <person name="Lindquist E."/>
            <person name="Endo T."/>
            <person name="Hotta K."/>
            <person name="Inaba K."/>
        </authorList>
    </citation>
    <scope>NUCLEOTIDE SEQUENCE [LARGE SCALE GENOMIC DNA]</scope>
    <source>
        <strain evidence="14">wild type</strain>
    </source>
</reference>
<sequence length="364" mass="41919">MFGRKLDANSETSVLNLKLNLTCGQAFRWRTCENFLIGVMEHRVWQLKQDNDHIYYKKLVFARLSLKKKLASNVWLTLLISNMNNAEKLKKSSRKRKSTGNVAVNTNKCLDTKRICECSSFEEKILCDYLRLNIDLKKLYTEWKNRDEKFTHISSSTPGIRVLRQNPLETLFCFLCSVNNNITRIVSMIERMCKLYGNKLLEYKGTTFHDFPTLGMLASKDTDEDLRKLGFGYRAPFIGKCAKEVMSKGGEVWLESLRKQTYKKAFTALTDLTGVGMKVADCVCLMAMDKLEAVPLDTHVRQVALRDYNFKVKTKTLSTRSYTEMGSFFRSLWGGYAGWAQAVIFVNEIKELPQIYAINEDVVK</sequence>
<dbReference type="CDD" id="cd00056">
    <property type="entry name" value="ENDO3c"/>
    <property type="match status" value="1"/>
</dbReference>
<dbReference type="GO" id="GO:0140078">
    <property type="term" value="F:class I DNA-(apurinic or apyrimidinic site) endonuclease activity"/>
    <property type="evidence" value="ECO:0007669"/>
    <property type="project" value="UniProtKB-EC"/>
</dbReference>
<evidence type="ECO:0000256" key="12">
    <source>
        <dbReference type="ARBA" id="ARBA00073127"/>
    </source>
</evidence>
<dbReference type="Pfam" id="PF00730">
    <property type="entry name" value="HhH-GPD"/>
    <property type="match status" value="1"/>
</dbReference>
<evidence type="ECO:0000313" key="14">
    <source>
        <dbReference type="Ensembl" id="ENSCINP00000021491.3"/>
    </source>
</evidence>
<evidence type="ECO:0000256" key="1">
    <source>
        <dbReference type="ARBA" id="ARBA00004123"/>
    </source>
</evidence>
<dbReference type="SUPFAM" id="SSF55945">
    <property type="entry name" value="TATA-box binding protein-like"/>
    <property type="match status" value="1"/>
</dbReference>
<dbReference type="InterPro" id="IPR011257">
    <property type="entry name" value="DNA_glycosylase"/>
</dbReference>
<keyword evidence="10" id="KW-0326">Glycosidase</keyword>
<evidence type="ECO:0000256" key="4">
    <source>
        <dbReference type="ARBA" id="ARBA00022763"/>
    </source>
</evidence>
<dbReference type="FunFam" id="1.10.1670.10:FF:000005">
    <property type="entry name" value="N-glycosylase/DNA lyase OGG1"/>
    <property type="match status" value="1"/>
</dbReference>
<evidence type="ECO:0000259" key="13">
    <source>
        <dbReference type="SMART" id="SM00478"/>
    </source>
</evidence>
<evidence type="ECO:0000313" key="15">
    <source>
        <dbReference type="Proteomes" id="UP000008144"/>
    </source>
</evidence>
<dbReference type="EC" id="4.2.99.18" evidence="3"/>